<reference evidence="2 3" key="1">
    <citation type="submission" date="2016-10" db="EMBL/GenBank/DDBJ databases">
        <authorList>
            <person name="de Groot N.N."/>
        </authorList>
    </citation>
    <scope>NUCLEOTIDE SEQUENCE [LARGE SCALE GENOMIC DNA]</scope>
    <source>
        <strain evidence="2 3">DSM 45434</strain>
    </source>
</reference>
<evidence type="ECO:0000313" key="2">
    <source>
        <dbReference type="EMBL" id="SDR69819.1"/>
    </source>
</evidence>
<dbReference type="InterPro" id="IPR029058">
    <property type="entry name" value="AB_hydrolase_fold"/>
</dbReference>
<organism evidence="2 3">
    <name type="scientific">Corynebacterium timonense</name>
    <dbReference type="NCBI Taxonomy" id="441500"/>
    <lineage>
        <taxon>Bacteria</taxon>
        <taxon>Bacillati</taxon>
        <taxon>Actinomycetota</taxon>
        <taxon>Actinomycetes</taxon>
        <taxon>Mycobacteriales</taxon>
        <taxon>Corynebacteriaceae</taxon>
        <taxon>Corynebacterium</taxon>
    </lineage>
</organism>
<dbReference type="Pfam" id="PF12697">
    <property type="entry name" value="Abhydrolase_6"/>
    <property type="match status" value="1"/>
</dbReference>
<evidence type="ECO:0000313" key="3">
    <source>
        <dbReference type="Proteomes" id="UP000182237"/>
    </source>
</evidence>
<dbReference type="EMBL" id="LT629765">
    <property type="protein sequence ID" value="SDR69819.1"/>
    <property type="molecule type" value="Genomic_DNA"/>
</dbReference>
<dbReference type="OrthoDB" id="4944883at2"/>
<accession>A0A1H1L7G8</accession>
<proteinExistence type="predicted"/>
<evidence type="ECO:0000259" key="1">
    <source>
        <dbReference type="Pfam" id="PF12697"/>
    </source>
</evidence>
<feature type="domain" description="AB hydrolase-1" evidence="1">
    <location>
        <begin position="34"/>
        <end position="259"/>
    </location>
</feature>
<keyword evidence="3" id="KW-1185">Reference proteome</keyword>
<dbReference type="eggNOG" id="COG1073">
    <property type="taxonomic scope" value="Bacteria"/>
</dbReference>
<name>A0A1H1L7G8_9CORY</name>
<gene>
    <name evidence="2" type="ORF">SAMN04488539_0074</name>
</gene>
<dbReference type="STRING" id="1203190.GCA_000312345_02362"/>
<dbReference type="AlphaFoldDB" id="A0A1H1L7G8"/>
<dbReference type="Proteomes" id="UP000182237">
    <property type="component" value="Chromosome I"/>
</dbReference>
<protein>
    <submittedName>
        <fullName evidence="2">Pimeloyl-ACP methyl ester carboxylesterase</fullName>
    </submittedName>
</protein>
<dbReference type="InterPro" id="IPR050266">
    <property type="entry name" value="AB_hydrolase_sf"/>
</dbReference>
<dbReference type="GO" id="GO:0003824">
    <property type="term" value="F:catalytic activity"/>
    <property type="evidence" value="ECO:0007669"/>
    <property type="project" value="UniProtKB-ARBA"/>
</dbReference>
<dbReference type="PANTHER" id="PTHR43798">
    <property type="entry name" value="MONOACYLGLYCEROL LIPASE"/>
    <property type="match status" value="1"/>
</dbReference>
<dbReference type="InterPro" id="IPR000073">
    <property type="entry name" value="AB_hydrolase_1"/>
</dbReference>
<sequence>MALPETTSTSSVDVDGVQVTLHDTVETRNGERPLVLVHGTGGTAASHFGQIIPHLARQRRVIAADWADTPGEQLELDELVRQVVATTNEAIGPDAEFDVAGFSLGAVVAVAVAAAEKGRVKNLIPVAGWAATDNQQRLRNGLWRTLYEDNPATVRRFMGLCAFSPVYVAKTDAADFSAGVEALTVDDFVAKQMDLNARVDIRDAAEKVAATTLIIANHDDFMVPRHHSQQLFGLIEDSRYTEVSSGHMVVLERPAEIVQLIDLFLREPQRYPAGSVVPETKG</sequence>
<dbReference type="SUPFAM" id="SSF53474">
    <property type="entry name" value="alpha/beta-Hydrolases"/>
    <property type="match status" value="1"/>
</dbReference>
<dbReference type="Gene3D" id="3.40.50.1820">
    <property type="entry name" value="alpha/beta hydrolase"/>
    <property type="match status" value="1"/>
</dbReference>
<dbReference type="RefSeq" id="WP_019195126.1">
    <property type="nucleotide sequence ID" value="NZ_LT629765.1"/>
</dbReference>